<evidence type="ECO:0000259" key="1">
    <source>
        <dbReference type="Pfam" id="PF16998"/>
    </source>
</evidence>
<dbReference type="InterPro" id="IPR032635">
    <property type="entry name" value="Anti_2"/>
</dbReference>
<accession>A0A838XM77</accession>
<organism evidence="2 3">
    <name type="scientific">Stappia taiwanensis</name>
    <dbReference type="NCBI Taxonomy" id="992267"/>
    <lineage>
        <taxon>Bacteria</taxon>
        <taxon>Pseudomonadati</taxon>
        <taxon>Pseudomonadota</taxon>
        <taxon>Alphaproteobacteria</taxon>
        <taxon>Hyphomicrobiales</taxon>
        <taxon>Stappiaceae</taxon>
        <taxon>Stappia</taxon>
    </lineage>
</organism>
<dbReference type="Proteomes" id="UP000559404">
    <property type="component" value="Unassembled WGS sequence"/>
</dbReference>
<feature type="domain" description="Surface antigen" evidence="1">
    <location>
        <begin position="69"/>
        <end position="147"/>
    </location>
</feature>
<dbReference type="PROSITE" id="PS51257">
    <property type="entry name" value="PROKAR_LIPOPROTEIN"/>
    <property type="match status" value="1"/>
</dbReference>
<protein>
    <recommendedName>
        <fullName evidence="1">Surface antigen domain-containing protein</fullName>
    </recommendedName>
</protein>
<name>A0A838XM77_9HYPH</name>
<comment type="caution">
    <text evidence="2">The sequence shown here is derived from an EMBL/GenBank/DDBJ whole genome shotgun (WGS) entry which is preliminary data.</text>
</comment>
<proteinExistence type="predicted"/>
<gene>
    <name evidence="2" type="ORF">H1W37_04695</name>
</gene>
<reference evidence="2 3" key="1">
    <citation type="submission" date="2020-07" db="EMBL/GenBank/DDBJ databases">
        <authorList>
            <person name="Li M."/>
        </authorList>
    </citation>
    <scope>NUCLEOTIDE SEQUENCE [LARGE SCALE GENOMIC DNA]</scope>
    <source>
        <strain evidence="2 3">DSM 23284</strain>
    </source>
</reference>
<dbReference type="RefSeq" id="WP_181759126.1">
    <property type="nucleotide sequence ID" value="NZ_BMCR01000004.1"/>
</dbReference>
<keyword evidence="3" id="KW-1185">Reference proteome</keyword>
<dbReference type="AlphaFoldDB" id="A0A838XM77"/>
<dbReference type="EMBL" id="JACEON010000003">
    <property type="protein sequence ID" value="MBA4610937.1"/>
    <property type="molecule type" value="Genomic_DNA"/>
</dbReference>
<evidence type="ECO:0000313" key="2">
    <source>
        <dbReference type="EMBL" id="MBA4610937.1"/>
    </source>
</evidence>
<dbReference type="Pfam" id="PF16998">
    <property type="entry name" value="17kDa_Anti_2"/>
    <property type="match status" value="1"/>
</dbReference>
<evidence type="ECO:0000313" key="3">
    <source>
        <dbReference type="Proteomes" id="UP000559404"/>
    </source>
</evidence>
<reference evidence="2 3" key="2">
    <citation type="submission" date="2020-08" db="EMBL/GenBank/DDBJ databases">
        <title>Stappia taiwanensis sp. nov., isolated from a coastal thermal spring.</title>
        <authorList>
            <person name="Kampfer P."/>
        </authorList>
    </citation>
    <scope>NUCLEOTIDE SEQUENCE [LARGE SCALE GENOMIC DNA]</scope>
    <source>
        <strain evidence="2 3">DSM 23284</strain>
    </source>
</reference>
<sequence>MIWGRLGAVVVAGGLMAGCTGTGDPSDGSIVVGGGFLGSAFREQPLRQSEADLALADLLKTDAGQALSDADRRAAATALRNALVANRTGETVDWSNRSSGVRGRVIAGPNYQVNNILCRDYTHVLLLKDGERSMRGSACRGQGGGWQPIT</sequence>